<name>A0A4V2PTN4_9FLAO</name>
<protein>
    <recommendedName>
        <fullName evidence="5">Toprim domain-containing protein</fullName>
    </recommendedName>
</protein>
<dbReference type="InterPro" id="IPR045951">
    <property type="entry name" value="DUF6371"/>
</dbReference>
<dbReference type="EMBL" id="SMGI01000002">
    <property type="protein sequence ID" value="TCK67251.1"/>
    <property type="molecule type" value="Genomic_DNA"/>
</dbReference>
<evidence type="ECO:0008006" key="5">
    <source>
        <dbReference type="Google" id="ProtNLM"/>
    </source>
</evidence>
<dbReference type="AlphaFoldDB" id="A0A4V2PTN4"/>
<dbReference type="OrthoDB" id="1068350at2"/>
<proteinExistence type="predicted"/>
<evidence type="ECO:0000313" key="4">
    <source>
        <dbReference type="Proteomes" id="UP000295714"/>
    </source>
</evidence>
<dbReference type="Proteomes" id="UP000295714">
    <property type="component" value="Unassembled WGS sequence"/>
</dbReference>
<gene>
    <name evidence="3" type="ORF">DFQ05_1024</name>
</gene>
<evidence type="ECO:0000259" key="2">
    <source>
        <dbReference type="Pfam" id="PF21957"/>
    </source>
</evidence>
<feature type="domain" description="Zinc beta-ribbon finger putative" evidence="2">
    <location>
        <begin position="2"/>
        <end position="56"/>
    </location>
</feature>
<dbReference type="InterPro" id="IPR047731">
    <property type="entry name" value="Zinc_ribbon_put"/>
</dbReference>
<dbReference type="Pfam" id="PF21957">
    <property type="entry name" value="Zn_ribbon_16"/>
    <property type="match status" value="1"/>
</dbReference>
<evidence type="ECO:0000259" key="1">
    <source>
        <dbReference type="Pfam" id="PF19898"/>
    </source>
</evidence>
<reference evidence="3 4" key="1">
    <citation type="journal article" date="2015" name="Stand. Genomic Sci.">
        <title>Genomic Encyclopedia of Bacterial and Archaeal Type Strains, Phase III: the genomes of soil and plant-associated and newly described type strains.</title>
        <authorList>
            <person name="Whitman W.B."/>
            <person name="Woyke T."/>
            <person name="Klenk H.P."/>
            <person name="Zhou Y."/>
            <person name="Lilburn T.G."/>
            <person name="Beck B.J."/>
            <person name="De Vos P."/>
            <person name="Vandamme P."/>
            <person name="Eisen J.A."/>
            <person name="Garrity G."/>
            <person name="Hugenholtz P."/>
            <person name="Kyrpides N.C."/>
        </authorList>
    </citation>
    <scope>NUCLEOTIDE SEQUENCE [LARGE SCALE GENOMIC DNA]</scope>
    <source>
        <strain evidence="3 4">CECT 8445</strain>
    </source>
</reference>
<keyword evidence="4" id="KW-1185">Reference proteome</keyword>
<evidence type="ECO:0000313" key="3">
    <source>
        <dbReference type="EMBL" id="TCK67251.1"/>
    </source>
</evidence>
<organism evidence="3 4">
    <name type="scientific">Winogradskyella wandonensis</name>
    <dbReference type="NCBI Taxonomy" id="1442586"/>
    <lineage>
        <taxon>Bacteria</taxon>
        <taxon>Pseudomonadati</taxon>
        <taxon>Bacteroidota</taxon>
        <taxon>Flavobacteriia</taxon>
        <taxon>Flavobacteriales</taxon>
        <taxon>Flavobacteriaceae</taxon>
        <taxon>Winogradskyella</taxon>
    </lineage>
</organism>
<comment type="caution">
    <text evidence="3">The sequence shown here is derived from an EMBL/GenBank/DDBJ whole genome shotgun (WGS) entry which is preliminary data.</text>
</comment>
<dbReference type="NCBIfam" id="NF040506">
    <property type="entry name" value="PG0870_Nterm"/>
    <property type="match status" value="1"/>
</dbReference>
<dbReference type="Pfam" id="PF19898">
    <property type="entry name" value="DUF6371"/>
    <property type="match status" value="1"/>
</dbReference>
<dbReference type="RefSeq" id="WP_132704258.1">
    <property type="nucleotide sequence ID" value="NZ_SMGI01000002.1"/>
</dbReference>
<sequence length="283" mass="32837">MYKYSLDKSSKKFRCPQCNKKTFVCYKDNETDNYLNVSIGRCDRESKCGFHSKPNGNKTIVNIHSINSVAEPTCHNDDVIAYYSNNYCNNNFVKYLLQYFSSQQIAAAIKKYFVATSNHWNGATIFWQVDHNMNIMAGKVMLYDSQTGKRVKKPYPHINWMHKVIPVNNFVLQQCLFGIHNLYDYEYGSTICIVESEKTAIILSILFPQYLWLATGSKSNFKEALLRPLRKYKVIVYPDNLEFSCWEKKSIEFRNKGYNILCSALLESEDVSRGDDLIDLIGF</sequence>
<feature type="domain" description="DUF6371" evidence="1">
    <location>
        <begin position="90"/>
        <end position="239"/>
    </location>
</feature>
<accession>A0A4V2PTN4</accession>